<keyword evidence="2" id="KW-1185">Reference proteome</keyword>
<protein>
    <submittedName>
        <fullName evidence="1">Acylneuraminate cytidylyltransferase</fullName>
    </submittedName>
</protein>
<dbReference type="PANTHER" id="PTHR42866:SF1">
    <property type="entry name" value="SPORE COAT POLYSACCHARIDE BIOSYNTHESIS PROTEIN SPSF"/>
    <property type="match status" value="1"/>
</dbReference>
<dbReference type="SUPFAM" id="SSF53448">
    <property type="entry name" value="Nucleotide-diphospho-sugar transferases"/>
    <property type="match status" value="1"/>
</dbReference>
<dbReference type="Gene3D" id="3.90.550.10">
    <property type="entry name" value="Spore Coat Polysaccharide Biosynthesis Protein SpsA, Chain A"/>
    <property type="match status" value="1"/>
</dbReference>
<dbReference type="OrthoDB" id="9815559at2"/>
<dbReference type="Proteomes" id="UP000078454">
    <property type="component" value="Unassembled WGS sequence"/>
</dbReference>
<dbReference type="CDD" id="cd02518">
    <property type="entry name" value="GT2_SpsF"/>
    <property type="match status" value="1"/>
</dbReference>
<dbReference type="AlphaFoldDB" id="A0A197ZZZ9"/>
<accession>A0A197ZZZ9</accession>
<dbReference type="RefSeq" id="WP_068669461.1">
    <property type="nucleotide sequence ID" value="NZ_LYPB01000089.1"/>
</dbReference>
<evidence type="ECO:0000313" key="2">
    <source>
        <dbReference type="Proteomes" id="UP000078454"/>
    </source>
</evidence>
<dbReference type="GO" id="GO:0016779">
    <property type="term" value="F:nucleotidyltransferase activity"/>
    <property type="evidence" value="ECO:0007669"/>
    <property type="project" value="UniProtKB-KW"/>
</dbReference>
<proteinExistence type="predicted"/>
<dbReference type="InterPro" id="IPR003329">
    <property type="entry name" value="Cytidylyl_trans"/>
</dbReference>
<keyword evidence="1" id="KW-0548">Nucleotidyltransferase</keyword>
<dbReference type="PANTHER" id="PTHR42866">
    <property type="entry name" value="3-DEOXY-MANNO-OCTULOSONATE CYTIDYLYLTRANSFERASE"/>
    <property type="match status" value="1"/>
</dbReference>
<sequence>MKTIIIIQARMGSSRLPGKVLMPLGETVVLNYVVKRCRQVLGVAEVIVATSTLLQDNAIADWCRQNGVTCFRGSEDDVLSRYYTCAVPYNPDYVIRVTSDCPFVDYEMASDLVKMMDQEQVDIIDVEGEIPRGLVVEIVSFAALERMYQVGIEPRHREHVTYYAYEHREQFTRKTYKMNPTLCQPQLRITLDTEEDYALCEKIGEHFRDDLFVASEKVVEFLLKNPDIAVINAHIEQKPVV</sequence>
<dbReference type="InterPro" id="IPR029044">
    <property type="entry name" value="Nucleotide-diphossugar_trans"/>
</dbReference>
<organism evidence="1 2">
    <name type="scientific">Paenibacillus oryzisoli</name>
    <dbReference type="NCBI Taxonomy" id="1850517"/>
    <lineage>
        <taxon>Bacteria</taxon>
        <taxon>Bacillati</taxon>
        <taxon>Bacillota</taxon>
        <taxon>Bacilli</taxon>
        <taxon>Bacillales</taxon>
        <taxon>Paenibacillaceae</taxon>
        <taxon>Paenibacillus</taxon>
    </lineage>
</organism>
<evidence type="ECO:0000313" key="1">
    <source>
        <dbReference type="EMBL" id="OAS14500.1"/>
    </source>
</evidence>
<dbReference type="EMBL" id="LYPB01000089">
    <property type="protein sequence ID" value="OAS14500.1"/>
    <property type="molecule type" value="Genomic_DNA"/>
</dbReference>
<comment type="caution">
    <text evidence="1">The sequence shown here is derived from an EMBL/GenBank/DDBJ whole genome shotgun (WGS) entry which is preliminary data.</text>
</comment>
<dbReference type="Pfam" id="PF02348">
    <property type="entry name" value="CTP_transf_3"/>
    <property type="match status" value="1"/>
</dbReference>
<dbReference type="STRING" id="1850517.A8708_33925"/>
<gene>
    <name evidence="1" type="ORF">A8708_33925</name>
</gene>
<dbReference type="GO" id="GO:0005829">
    <property type="term" value="C:cytosol"/>
    <property type="evidence" value="ECO:0007669"/>
    <property type="project" value="TreeGrafter"/>
</dbReference>
<reference evidence="1 2" key="1">
    <citation type="submission" date="2016-05" db="EMBL/GenBank/DDBJ databases">
        <title>Paenibacillus sp. 1ZS3-15 nov., isolated from the rhizosphere soil.</title>
        <authorList>
            <person name="Zhang X.X."/>
            <person name="Zhang J."/>
        </authorList>
    </citation>
    <scope>NUCLEOTIDE SEQUENCE [LARGE SCALE GENOMIC DNA]</scope>
    <source>
        <strain evidence="1 2">1ZS3-15</strain>
    </source>
</reference>
<name>A0A197ZZZ9_9BACL</name>
<keyword evidence="1" id="KW-0808">Transferase</keyword>